<evidence type="ECO:0000313" key="2">
    <source>
        <dbReference type="EMBL" id="VVO46236.1"/>
    </source>
</evidence>
<dbReference type="InterPro" id="IPR006750">
    <property type="entry name" value="YdcZ"/>
</dbReference>
<gene>
    <name evidence="2" type="ORF">PS862_00059</name>
</gene>
<dbReference type="GO" id="GO:0005886">
    <property type="term" value="C:plasma membrane"/>
    <property type="evidence" value="ECO:0007669"/>
    <property type="project" value="TreeGrafter"/>
</dbReference>
<dbReference type="Proteomes" id="UP000385207">
    <property type="component" value="Unassembled WGS sequence"/>
</dbReference>
<organism evidence="2 3">
    <name type="scientific">Pseudomonas fluorescens</name>
    <dbReference type="NCBI Taxonomy" id="294"/>
    <lineage>
        <taxon>Bacteria</taxon>
        <taxon>Pseudomonadati</taxon>
        <taxon>Pseudomonadota</taxon>
        <taxon>Gammaproteobacteria</taxon>
        <taxon>Pseudomonadales</taxon>
        <taxon>Pseudomonadaceae</taxon>
        <taxon>Pseudomonas</taxon>
    </lineage>
</organism>
<accession>A0A5E7G3R7</accession>
<dbReference type="Pfam" id="PF04657">
    <property type="entry name" value="DMT_YdcZ"/>
    <property type="match status" value="1"/>
</dbReference>
<feature type="transmembrane region" description="Helical" evidence="1">
    <location>
        <begin position="44"/>
        <end position="65"/>
    </location>
</feature>
<keyword evidence="1" id="KW-1133">Transmembrane helix</keyword>
<keyword evidence="1" id="KW-0472">Membrane</keyword>
<protein>
    <recommendedName>
        <fullName evidence="4">DMT family transporter</fullName>
    </recommendedName>
</protein>
<reference evidence="2 3" key="1">
    <citation type="submission" date="2019-09" db="EMBL/GenBank/DDBJ databases">
        <authorList>
            <person name="Chandra G."/>
            <person name="Truman W A."/>
        </authorList>
    </citation>
    <scope>NUCLEOTIDE SEQUENCE [LARGE SCALE GENOMIC DNA]</scope>
    <source>
        <strain evidence="2">PS862</strain>
    </source>
</reference>
<sequence length="176" mass="18101">MFGKISILASVPMGLALLAGALIPLQASSNGALGRELGHPLWAALTSLIVSSAVLIATIVVLRLPQPNIAGALQGPWWLWIGGFSGAIYVAMATFLPPKLGASNYILFVMVGQVIAAMLIDHFGLLGLTAKPINLVRIAGVLIILFGLIVVQAGSNKAPASSDNVVQAATANVSLK</sequence>
<evidence type="ECO:0008006" key="4">
    <source>
        <dbReference type="Google" id="ProtNLM"/>
    </source>
</evidence>
<dbReference type="PANTHER" id="PTHR34821:SF2">
    <property type="entry name" value="INNER MEMBRANE PROTEIN YDCZ"/>
    <property type="match status" value="1"/>
</dbReference>
<proteinExistence type="predicted"/>
<evidence type="ECO:0000256" key="1">
    <source>
        <dbReference type="SAM" id="Phobius"/>
    </source>
</evidence>
<dbReference type="OrthoDB" id="7864805at2"/>
<feature type="transmembrane region" description="Helical" evidence="1">
    <location>
        <begin position="102"/>
        <end position="123"/>
    </location>
</feature>
<dbReference type="PANTHER" id="PTHR34821">
    <property type="entry name" value="INNER MEMBRANE PROTEIN YDCZ"/>
    <property type="match status" value="1"/>
</dbReference>
<keyword evidence="1" id="KW-0812">Transmembrane</keyword>
<feature type="transmembrane region" description="Helical" evidence="1">
    <location>
        <begin position="135"/>
        <end position="154"/>
    </location>
</feature>
<dbReference type="RefSeq" id="WP_046810135.1">
    <property type="nucleotide sequence ID" value="NZ_CABVII010000001.1"/>
</dbReference>
<feature type="transmembrane region" description="Helical" evidence="1">
    <location>
        <begin position="77"/>
        <end position="96"/>
    </location>
</feature>
<name>A0A5E7G3R7_PSEFL</name>
<dbReference type="EMBL" id="CABVII010000001">
    <property type="protein sequence ID" value="VVO46236.1"/>
    <property type="molecule type" value="Genomic_DNA"/>
</dbReference>
<dbReference type="AlphaFoldDB" id="A0A5E7G3R7"/>
<evidence type="ECO:0000313" key="3">
    <source>
        <dbReference type="Proteomes" id="UP000385207"/>
    </source>
</evidence>